<dbReference type="AlphaFoldDB" id="A0A2Z6MYI8"/>
<name>A0A2Z6MYI8_TRISU</name>
<dbReference type="EMBL" id="DF973285">
    <property type="protein sequence ID" value="GAU24149.1"/>
    <property type="molecule type" value="Genomic_DNA"/>
</dbReference>
<evidence type="ECO:0008006" key="7">
    <source>
        <dbReference type="Google" id="ProtNLM"/>
    </source>
</evidence>
<evidence type="ECO:0000256" key="3">
    <source>
        <dbReference type="ARBA" id="ARBA00023242"/>
    </source>
</evidence>
<comment type="subcellular location">
    <subcellularLocation>
        <location evidence="1">Nucleus</location>
    </subcellularLocation>
</comment>
<evidence type="ECO:0000256" key="2">
    <source>
        <dbReference type="ARBA" id="ARBA00023125"/>
    </source>
</evidence>
<dbReference type="PANTHER" id="PTHR22952:SF392">
    <property type="entry name" value="BZIP TRANSCRIPTION FACTOR 12"/>
    <property type="match status" value="1"/>
</dbReference>
<sequence length="162" mass="17954">MDEIPKNIYPAAIKVAAKQPQQSTTNHNNIDDVWTDIVAGGGDGGTNHRDHQHQHHSSDECFSTYSPGGDGVTLEDFLVRAGAVPAPFSPHHYPSSDSWDSLPIATLKRNVVEETLELDKAVLQKHRRMIKNRESAARHKTQKVSNERWGLILLSSRATLSV</sequence>
<protein>
    <recommendedName>
        <fullName evidence="7">BZIP domain-containing protein</fullName>
    </recommendedName>
</protein>
<reference evidence="6" key="1">
    <citation type="journal article" date="2017" name="Front. Plant Sci.">
        <title>Climate Clever Clovers: New Paradigm to Reduce the Environmental Footprint of Ruminants by Breeding Low Methanogenic Forages Utilizing Haplotype Variation.</title>
        <authorList>
            <person name="Kaur P."/>
            <person name="Appels R."/>
            <person name="Bayer P.E."/>
            <person name="Keeble-Gagnere G."/>
            <person name="Wang J."/>
            <person name="Hirakawa H."/>
            <person name="Shirasawa K."/>
            <person name="Vercoe P."/>
            <person name="Stefanova K."/>
            <person name="Durmic Z."/>
            <person name="Nichols P."/>
            <person name="Revell C."/>
            <person name="Isobe S.N."/>
            <person name="Edwards D."/>
            <person name="Erskine W."/>
        </authorList>
    </citation>
    <scope>NUCLEOTIDE SEQUENCE [LARGE SCALE GENOMIC DNA]</scope>
    <source>
        <strain evidence="6">cv. Daliak</strain>
    </source>
</reference>
<keyword evidence="2" id="KW-0238">DNA-binding</keyword>
<dbReference type="GO" id="GO:0003700">
    <property type="term" value="F:DNA-binding transcription factor activity"/>
    <property type="evidence" value="ECO:0007669"/>
    <property type="project" value="InterPro"/>
</dbReference>
<evidence type="ECO:0000256" key="4">
    <source>
        <dbReference type="SAM" id="MobiDB-lite"/>
    </source>
</evidence>
<dbReference type="Proteomes" id="UP000242715">
    <property type="component" value="Unassembled WGS sequence"/>
</dbReference>
<evidence type="ECO:0000313" key="5">
    <source>
        <dbReference type="EMBL" id="GAU24149.1"/>
    </source>
</evidence>
<keyword evidence="3" id="KW-0539">Nucleus</keyword>
<dbReference type="GO" id="GO:0045893">
    <property type="term" value="P:positive regulation of DNA-templated transcription"/>
    <property type="evidence" value="ECO:0007669"/>
    <property type="project" value="InterPro"/>
</dbReference>
<gene>
    <name evidence="5" type="ORF">TSUD_83840</name>
</gene>
<feature type="region of interest" description="Disordered" evidence="4">
    <location>
        <begin position="39"/>
        <end position="64"/>
    </location>
</feature>
<evidence type="ECO:0000313" key="6">
    <source>
        <dbReference type="Proteomes" id="UP000242715"/>
    </source>
</evidence>
<keyword evidence="6" id="KW-1185">Reference proteome</keyword>
<dbReference type="GO" id="GO:0005634">
    <property type="term" value="C:nucleus"/>
    <property type="evidence" value="ECO:0007669"/>
    <property type="project" value="UniProtKB-SubCell"/>
</dbReference>
<dbReference type="InterPro" id="IPR043452">
    <property type="entry name" value="BZIP46-like"/>
</dbReference>
<dbReference type="PANTHER" id="PTHR22952">
    <property type="entry name" value="CAMP-RESPONSE ELEMENT BINDING PROTEIN-RELATED"/>
    <property type="match status" value="1"/>
</dbReference>
<proteinExistence type="predicted"/>
<accession>A0A2Z6MYI8</accession>
<organism evidence="5 6">
    <name type="scientific">Trifolium subterraneum</name>
    <name type="common">Subterranean clover</name>
    <dbReference type="NCBI Taxonomy" id="3900"/>
    <lineage>
        <taxon>Eukaryota</taxon>
        <taxon>Viridiplantae</taxon>
        <taxon>Streptophyta</taxon>
        <taxon>Embryophyta</taxon>
        <taxon>Tracheophyta</taxon>
        <taxon>Spermatophyta</taxon>
        <taxon>Magnoliopsida</taxon>
        <taxon>eudicotyledons</taxon>
        <taxon>Gunneridae</taxon>
        <taxon>Pentapetalae</taxon>
        <taxon>rosids</taxon>
        <taxon>fabids</taxon>
        <taxon>Fabales</taxon>
        <taxon>Fabaceae</taxon>
        <taxon>Papilionoideae</taxon>
        <taxon>50 kb inversion clade</taxon>
        <taxon>NPAAA clade</taxon>
        <taxon>Hologalegina</taxon>
        <taxon>IRL clade</taxon>
        <taxon>Trifolieae</taxon>
        <taxon>Trifolium</taxon>
    </lineage>
</organism>
<dbReference type="OrthoDB" id="644067at2759"/>
<dbReference type="GO" id="GO:0003677">
    <property type="term" value="F:DNA binding"/>
    <property type="evidence" value="ECO:0007669"/>
    <property type="project" value="UniProtKB-KW"/>
</dbReference>
<evidence type="ECO:0000256" key="1">
    <source>
        <dbReference type="ARBA" id="ARBA00004123"/>
    </source>
</evidence>